<dbReference type="PANTHER" id="PTHR12242">
    <property type="entry name" value="OS02G0130600 PROTEIN-RELATED"/>
    <property type="match status" value="1"/>
</dbReference>
<gene>
    <name evidence="2" type="ORF">AQUCO_06100010v1</name>
</gene>
<keyword evidence="1" id="KW-1133">Transmembrane helix</keyword>
<feature type="transmembrane region" description="Helical" evidence="1">
    <location>
        <begin position="257"/>
        <end position="282"/>
    </location>
</feature>
<dbReference type="GO" id="GO:0016020">
    <property type="term" value="C:membrane"/>
    <property type="evidence" value="ECO:0007669"/>
    <property type="project" value="TreeGrafter"/>
</dbReference>
<dbReference type="OrthoDB" id="419711at2759"/>
<organism evidence="2 3">
    <name type="scientific">Aquilegia coerulea</name>
    <name type="common">Rocky mountain columbine</name>
    <dbReference type="NCBI Taxonomy" id="218851"/>
    <lineage>
        <taxon>Eukaryota</taxon>
        <taxon>Viridiplantae</taxon>
        <taxon>Streptophyta</taxon>
        <taxon>Embryophyta</taxon>
        <taxon>Tracheophyta</taxon>
        <taxon>Spermatophyta</taxon>
        <taxon>Magnoliopsida</taxon>
        <taxon>Ranunculales</taxon>
        <taxon>Ranunculaceae</taxon>
        <taxon>Thalictroideae</taxon>
        <taxon>Aquilegia</taxon>
    </lineage>
</organism>
<dbReference type="EMBL" id="KZ305078">
    <property type="protein sequence ID" value="PIA29206.1"/>
    <property type="molecule type" value="Genomic_DNA"/>
</dbReference>
<feature type="transmembrane region" description="Helical" evidence="1">
    <location>
        <begin position="225"/>
        <end position="245"/>
    </location>
</feature>
<dbReference type="Proteomes" id="UP000230069">
    <property type="component" value="Unassembled WGS sequence"/>
</dbReference>
<evidence type="ECO:0000313" key="3">
    <source>
        <dbReference type="Proteomes" id="UP000230069"/>
    </source>
</evidence>
<name>A0A2G5CD52_AQUCA</name>
<feature type="transmembrane region" description="Helical" evidence="1">
    <location>
        <begin position="103"/>
        <end position="127"/>
    </location>
</feature>
<protein>
    <submittedName>
        <fullName evidence="2">Uncharacterized protein</fullName>
    </submittedName>
</protein>
<reference evidence="2 3" key="1">
    <citation type="submission" date="2017-09" db="EMBL/GenBank/DDBJ databases">
        <title>WGS assembly of Aquilegia coerulea Goldsmith.</title>
        <authorList>
            <person name="Hodges S."/>
            <person name="Kramer E."/>
            <person name="Nordborg M."/>
            <person name="Tomkins J."/>
            <person name="Borevitz J."/>
            <person name="Derieg N."/>
            <person name="Yan J."/>
            <person name="Mihaltcheva S."/>
            <person name="Hayes R.D."/>
            <person name="Rokhsar D."/>
        </authorList>
    </citation>
    <scope>NUCLEOTIDE SEQUENCE [LARGE SCALE GENOMIC DNA]</scope>
    <source>
        <strain evidence="3">cv. Goldsmith</strain>
    </source>
</reference>
<sequence>MTPDTTTLDYWLNWRFLLCLIWVLSSMLLAAYLIWRYEGSNSSKTEDVQTQQERRRSINADEAWMPCVRGIHPGWLLAFRIFGFLMLLGMLITDVVVDGFGIFFFYTQWTFALVTIYFGLGSLLSFYGCCQYFIKADGDHVALDTERGTYVAPTYEENGNTCNIDQRKYTQLQHNRQYYVRQTAGNWGYVFQVIFQMNAGAVILTDCVFWFIIYPFLSTNDHSLSVLKIVTHSANALFLIGDTVLNSLEFPWFRMAYFILWTATFVIFQWVVHAFVSIEWPYPILELSSPYAPLWYLMVALMHLPCYGFFYLLIKLKGYLVSRCLPHSYQFLS</sequence>
<evidence type="ECO:0000256" key="1">
    <source>
        <dbReference type="SAM" id="Phobius"/>
    </source>
</evidence>
<accession>A0A2G5CD52</accession>
<dbReference type="AlphaFoldDB" id="A0A2G5CD52"/>
<feature type="transmembrane region" description="Helical" evidence="1">
    <location>
        <begin position="12"/>
        <end position="35"/>
    </location>
</feature>
<evidence type="ECO:0000313" key="2">
    <source>
        <dbReference type="EMBL" id="PIA29206.1"/>
    </source>
</evidence>
<proteinExistence type="predicted"/>
<feature type="transmembrane region" description="Helical" evidence="1">
    <location>
        <begin position="189"/>
        <end position="213"/>
    </location>
</feature>
<keyword evidence="1" id="KW-0472">Membrane</keyword>
<keyword evidence="1" id="KW-0812">Transmembrane</keyword>
<dbReference type="PANTHER" id="PTHR12242:SF22">
    <property type="entry name" value="OS02G0130600 PROTEIN"/>
    <property type="match status" value="1"/>
</dbReference>
<feature type="transmembrane region" description="Helical" evidence="1">
    <location>
        <begin position="75"/>
        <end position="97"/>
    </location>
</feature>
<feature type="transmembrane region" description="Helical" evidence="1">
    <location>
        <begin position="294"/>
        <end position="314"/>
    </location>
</feature>
<dbReference type="InParanoid" id="A0A2G5CD52"/>
<keyword evidence="3" id="KW-1185">Reference proteome</keyword>